<proteinExistence type="predicted"/>
<accession>A0ABP7VRJ6</accession>
<dbReference type="Proteomes" id="UP001500683">
    <property type="component" value="Unassembled WGS sequence"/>
</dbReference>
<feature type="compositionally biased region" description="Basic and acidic residues" evidence="1">
    <location>
        <begin position="1"/>
        <end position="29"/>
    </location>
</feature>
<evidence type="ECO:0000256" key="1">
    <source>
        <dbReference type="SAM" id="MobiDB-lite"/>
    </source>
</evidence>
<protein>
    <recommendedName>
        <fullName evidence="4">Transposase</fullName>
    </recommendedName>
</protein>
<evidence type="ECO:0008006" key="4">
    <source>
        <dbReference type="Google" id="ProtNLM"/>
    </source>
</evidence>
<gene>
    <name evidence="2" type="ORF">GCM10022214_30560</name>
</gene>
<keyword evidence="3" id="KW-1185">Reference proteome</keyword>
<feature type="region of interest" description="Disordered" evidence="1">
    <location>
        <begin position="1"/>
        <end position="33"/>
    </location>
</feature>
<sequence length="143" mass="17119">MARRDPQEKKRISYAKDRRNAYAENDKSSRNAIRLNKRFPHRANRHRVQQVLRDAVGAAAADTADDVEERLGRRRPKSWRKHPDLPLGDWVESRLQRRLEIDADSPADERRLARVRQRRRRRAKFRTLRKAEIATKGTVERYW</sequence>
<reference evidence="3" key="1">
    <citation type="journal article" date="2019" name="Int. J. Syst. Evol. Microbiol.">
        <title>The Global Catalogue of Microorganisms (GCM) 10K type strain sequencing project: providing services to taxonomists for standard genome sequencing and annotation.</title>
        <authorList>
            <consortium name="The Broad Institute Genomics Platform"/>
            <consortium name="The Broad Institute Genome Sequencing Center for Infectious Disease"/>
            <person name="Wu L."/>
            <person name="Ma J."/>
        </authorList>
    </citation>
    <scope>NUCLEOTIDE SEQUENCE [LARGE SCALE GENOMIC DNA]</scope>
    <source>
        <strain evidence="3">JCM 16702</strain>
    </source>
</reference>
<organism evidence="2 3">
    <name type="scientific">Actinomadura miaoliensis</name>
    <dbReference type="NCBI Taxonomy" id="430685"/>
    <lineage>
        <taxon>Bacteria</taxon>
        <taxon>Bacillati</taxon>
        <taxon>Actinomycetota</taxon>
        <taxon>Actinomycetes</taxon>
        <taxon>Streptosporangiales</taxon>
        <taxon>Thermomonosporaceae</taxon>
        <taxon>Actinomadura</taxon>
    </lineage>
</organism>
<feature type="region of interest" description="Disordered" evidence="1">
    <location>
        <begin position="63"/>
        <end position="83"/>
    </location>
</feature>
<dbReference type="EMBL" id="BAAAZG010000018">
    <property type="protein sequence ID" value="GAA4072382.1"/>
    <property type="molecule type" value="Genomic_DNA"/>
</dbReference>
<evidence type="ECO:0000313" key="3">
    <source>
        <dbReference type="Proteomes" id="UP001500683"/>
    </source>
</evidence>
<comment type="caution">
    <text evidence="2">The sequence shown here is derived from an EMBL/GenBank/DDBJ whole genome shotgun (WGS) entry which is preliminary data.</text>
</comment>
<dbReference type="RefSeq" id="WP_344946981.1">
    <property type="nucleotide sequence ID" value="NZ_BAAAZG010000018.1"/>
</dbReference>
<name>A0ABP7VRJ6_9ACTN</name>
<evidence type="ECO:0000313" key="2">
    <source>
        <dbReference type="EMBL" id="GAA4072382.1"/>
    </source>
</evidence>